<dbReference type="InterPro" id="IPR006674">
    <property type="entry name" value="HD_domain"/>
</dbReference>
<keyword evidence="1" id="KW-0378">Hydrolase</keyword>
<dbReference type="SMART" id="SM00471">
    <property type="entry name" value="HDc"/>
    <property type="match status" value="1"/>
</dbReference>
<dbReference type="GO" id="GO:0008832">
    <property type="term" value="F:dGTPase activity"/>
    <property type="evidence" value="ECO:0007669"/>
    <property type="project" value="TreeGrafter"/>
</dbReference>
<evidence type="ECO:0000256" key="1">
    <source>
        <dbReference type="ARBA" id="ARBA00022801"/>
    </source>
</evidence>
<dbReference type="GO" id="GO:0006203">
    <property type="term" value="P:dGTP catabolic process"/>
    <property type="evidence" value="ECO:0007669"/>
    <property type="project" value="TreeGrafter"/>
</dbReference>
<proteinExistence type="predicted"/>
<dbReference type="PANTHER" id="PTHR11373">
    <property type="entry name" value="DEOXYNUCLEOSIDE TRIPHOSPHATE TRIPHOSPHOHYDROLASE"/>
    <property type="match status" value="1"/>
</dbReference>
<organism evidence="3">
    <name type="scientific">marine metagenome</name>
    <dbReference type="NCBI Taxonomy" id="408172"/>
    <lineage>
        <taxon>unclassified sequences</taxon>
        <taxon>metagenomes</taxon>
        <taxon>ecological metagenomes</taxon>
    </lineage>
</organism>
<feature type="non-terminal residue" evidence="3">
    <location>
        <position position="238"/>
    </location>
</feature>
<dbReference type="AlphaFoldDB" id="A0A382MDZ6"/>
<dbReference type="Gene3D" id="1.10.3210.10">
    <property type="entry name" value="Hypothetical protein af1432"/>
    <property type="match status" value="1"/>
</dbReference>
<gene>
    <name evidence="3" type="ORF">METZ01_LOCUS299612</name>
</gene>
<sequence>MPYSRAQLEENERQTLAPYAQFSADTRGRKYPEEPHQWRTHYQRDRDRIIHSRAFRRLEYKTQVFLNGSGDHLRTRLTHTMEVAAISRNITRALGLNEDLAEAIALAHDLGHSPFGHKGEHALNELMKDHDGFEHNRQSLRIVEELEQKYPGHNGLNLTWETREGLIKHYTAYDHPSKREDFDAKSSSLEAQVANLADEITYYSHDLDDGLDAGLLSEDELKENVKLWREANIAIRDE</sequence>
<dbReference type="InterPro" id="IPR050135">
    <property type="entry name" value="dGTPase-like"/>
</dbReference>
<dbReference type="InterPro" id="IPR006261">
    <property type="entry name" value="dGTPase"/>
</dbReference>
<dbReference type="PANTHER" id="PTHR11373:SF43">
    <property type="entry name" value="DEOXYGUANOSINETRIPHOSPHATE TRIPHOSPHOHYDROLASE-LIKE PROTEIN"/>
    <property type="match status" value="1"/>
</dbReference>
<dbReference type="InterPro" id="IPR003607">
    <property type="entry name" value="HD/PDEase_dom"/>
</dbReference>
<reference evidence="3" key="1">
    <citation type="submission" date="2018-05" db="EMBL/GenBank/DDBJ databases">
        <authorList>
            <person name="Lanie J.A."/>
            <person name="Ng W.-L."/>
            <person name="Kazmierczak K.M."/>
            <person name="Andrzejewski T.M."/>
            <person name="Davidsen T.M."/>
            <person name="Wayne K.J."/>
            <person name="Tettelin H."/>
            <person name="Glass J.I."/>
            <person name="Rusch D."/>
            <person name="Podicherti R."/>
            <person name="Tsui H.-C.T."/>
            <person name="Winkler M.E."/>
        </authorList>
    </citation>
    <scope>NUCLEOTIDE SEQUENCE</scope>
</reference>
<dbReference type="PROSITE" id="PS51831">
    <property type="entry name" value="HD"/>
    <property type="match status" value="1"/>
</dbReference>
<accession>A0A382MDZ6</accession>
<dbReference type="EMBL" id="UINC01092833">
    <property type="protein sequence ID" value="SVC46758.1"/>
    <property type="molecule type" value="Genomic_DNA"/>
</dbReference>
<feature type="domain" description="HD" evidence="2">
    <location>
        <begin position="76"/>
        <end position="203"/>
    </location>
</feature>
<dbReference type="SUPFAM" id="SSF109604">
    <property type="entry name" value="HD-domain/PDEase-like"/>
    <property type="match status" value="1"/>
</dbReference>
<evidence type="ECO:0000313" key="3">
    <source>
        <dbReference type="EMBL" id="SVC46758.1"/>
    </source>
</evidence>
<dbReference type="CDD" id="cd00077">
    <property type="entry name" value="HDc"/>
    <property type="match status" value="1"/>
</dbReference>
<protein>
    <recommendedName>
        <fullName evidence="2">HD domain-containing protein</fullName>
    </recommendedName>
</protein>
<name>A0A382MDZ6_9ZZZZ</name>
<dbReference type="Pfam" id="PF01966">
    <property type="entry name" value="HD"/>
    <property type="match status" value="1"/>
</dbReference>
<evidence type="ECO:0000259" key="2">
    <source>
        <dbReference type="PROSITE" id="PS51831"/>
    </source>
</evidence>
<dbReference type="NCBIfam" id="TIGR01353">
    <property type="entry name" value="dGTP_triPase"/>
    <property type="match status" value="1"/>
</dbReference>